<gene>
    <name evidence="4" type="ORF">GCM10023196_031490</name>
</gene>
<evidence type="ECO:0000259" key="3">
    <source>
        <dbReference type="Pfam" id="PF08924"/>
    </source>
</evidence>
<evidence type="ECO:0000256" key="2">
    <source>
        <dbReference type="SAM" id="SignalP"/>
    </source>
</evidence>
<feature type="region of interest" description="Disordered" evidence="1">
    <location>
        <begin position="216"/>
        <end position="239"/>
    </location>
</feature>
<accession>A0ABP8UCA6</accession>
<protein>
    <recommendedName>
        <fullName evidence="3">Rv2525c-like glycoside hydrolase-like domain-containing protein</fullName>
    </recommendedName>
</protein>
<dbReference type="Gene3D" id="3.20.20.80">
    <property type="entry name" value="Glycosidases"/>
    <property type="match status" value="1"/>
</dbReference>
<sequence length="472" mass="51120">MGDAMRRAMLLAGILGTLIAGVPSAQADTDVTRRDLSLPASSARTESDVRHKGLPVSPARTEARVRYEGLRLPASSARAVDTDVHYQGLRIPVPAGWEIHRLGPGSTDCLRFDRHALYLGPAGGNQRCPAHAVGRTTALHVEPLTEQTSALVKGLLAGSGGERTGRPPGLRVKDPAAHEIRIAVPEAGALITGSYGPREEELERILARITVDPPPAEGTAGSAAGGAGGGITGGSAERRSGVAHRRRWIKGDGFDTCNAPSLDAMHAWRGEFVAANIYIGGVSRSCPDGRLTHDWVAAVRSMGWRLIPTYVGPQAPCGPHRINFTPDSATDDGKDSAKDAVRRARLLGLSRHSPIYFDLEAYSRHDPVCRQAVLAFIDAWTRKLRRLGYVPGIYSSLTSGIRDLAEAKGIRKPTAVWFAHWDEKADPRGDKAMERKWWPGHRRIKQYRGDHLETHGGYTLNIDNDALDGYVR</sequence>
<name>A0ABP8UCA6_9ACTN</name>
<proteinExistence type="predicted"/>
<dbReference type="SUPFAM" id="SSF51445">
    <property type="entry name" value="(Trans)glycosidases"/>
    <property type="match status" value="1"/>
</dbReference>
<dbReference type="InterPro" id="IPR015020">
    <property type="entry name" value="Rv2525c-like_Glyco_Hydro-like"/>
</dbReference>
<comment type="caution">
    <text evidence="4">The sequence shown here is derived from an EMBL/GenBank/DDBJ whole genome shotgun (WGS) entry which is preliminary data.</text>
</comment>
<evidence type="ECO:0000256" key="1">
    <source>
        <dbReference type="SAM" id="MobiDB-lite"/>
    </source>
</evidence>
<evidence type="ECO:0000313" key="5">
    <source>
        <dbReference type="Proteomes" id="UP001501442"/>
    </source>
</evidence>
<feature type="chain" id="PRO_5047205776" description="Rv2525c-like glycoside hydrolase-like domain-containing protein" evidence="2">
    <location>
        <begin position="28"/>
        <end position="472"/>
    </location>
</feature>
<dbReference type="InterPro" id="IPR017853">
    <property type="entry name" value="GH"/>
</dbReference>
<dbReference type="EMBL" id="BAABHK010000004">
    <property type="protein sequence ID" value="GAA4625820.1"/>
    <property type="molecule type" value="Genomic_DNA"/>
</dbReference>
<dbReference type="Pfam" id="PF08924">
    <property type="entry name" value="Rv2525c_GlyHyd-like"/>
    <property type="match status" value="1"/>
</dbReference>
<feature type="compositionally biased region" description="Gly residues" evidence="1">
    <location>
        <begin position="223"/>
        <end position="233"/>
    </location>
</feature>
<keyword evidence="2" id="KW-0732">Signal</keyword>
<reference evidence="5" key="1">
    <citation type="journal article" date="2019" name="Int. J. Syst. Evol. Microbiol.">
        <title>The Global Catalogue of Microorganisms (GCM) 10K type strain sequencing project: providing services to taxonomists for standard genome sequencing and annotation.</title>
        <authorList>
            <consortium name="The Broad Institute Genomics Platform"/>
            <consortium name="The Broad Institute Genome Sequencing Center for Infectious Disease"/>
            <person name="Wu L."/>
            <person name="Ma J."/>
        </authorList>
    </citation>
    <scope>NUCLEOTIDE SEQUENCE [LARGE SCALE GENOMIC DNA]</scope>
    <source>
        <strain evidence="5">JCM 17939</strain>
    </source>
</reference>
<evidence type="ECO:0000313" key="4">
    <source>
        <dbReference type="EMBL" id="GAA4625820.1"/>
    </source>
</evidence>
<keyword evidence="5" id="KW-1185">Reference proteome</keyword>
<feature type="domain" description="Rv2525c-like glycoside hydrolase-like" evidence="3">
    <location>
        <begin position="273"/>
        <end position="466"/>
    </location>
</feature>
<feature type="signal peptide" evidence="2">
    <location>
        <begin position="1"/>
        <end position="27"/>
    </location>
</feature>
<organism evidence="4 5">
    <name type="scientific">Actinoallomurus vinaceus</name>
    <dbReference type="NCBI Taxonomy" id="1080074"/>
    <lineage>
        <taxon>Bacteria</taxon>
        <taxon>Bacillati</taxon>
        <taxon>Actinomycetota</taxon>
        <taxon>Actinomycetes</taxon>
        <taxon>Streptosporangiales</taxon>
        <taxon>Thermomonosporaceae</taxon>
        <taxon>Actinoallomurus</taxon>
    </lineage>
</organism>
<dbReference type="Proteomes" id="UP001501442">
    <property type="component" value="Unassembled WGS sequence"/>
</dbReference>